<evidence type="ECO:0000313" key="2">
    <source>
        <dbReference type="Proteomes" id="UP001652740"/>
    </source>
</evidence>
<dbReference type="PANTHER" id="PTHR19303">
    <property type="entry name" value="TRANSPOSON"/>
    <property type="match status" value="1"/>
</dbReference>
<evidence type="ECO:0000313" key="3">
    <source>
        <dbReference type="RefSeq" id="XP_052756358.1"/>
    </source>
</evidence>
<sequence>MKGELMDEAPAGSIGMTSDSGFTNADLYFQWLVHFKECTSPILIIDNHSSHISLQATLYCRENNIVVLTLPPHSSHNIQPLDRTIYSPLKNQYALEADKWMAQHPDRSINQYQVTSIFDRAFKKIATVGNAVCAFRMTGIYPFEDDLFTEAEFAPSAVTDMCNLSADAIAQNIPSLNSISTVDVKEIQSHKVISVTLMARRLYKLRRGYIHM</sequence>
<dbReference type="Proteomes" id="UP001652740">
    <property type="component" value="Unplaced"/>
</dbReference>
<name>A0ABM3MYE1_GALME</name>
<dbReference type="InterPro" id="IPR004875">
    <property type="entry name" value="DDE_SF_endonuclease_dom"/>
</dbReference>
<dbReference type="GeneID" id="128201940"/>
<dbReference type="RefSeq" id="XP_052756358.1">
    <property type="nucleotide sequence ID" value="XM_052900398.1"/>
</dbReference>
<dbReference type="Pfam" id="PF03184">
    <property type="entry name" value="DDE_1"/>
    <property type="match status" value="1"/>
</dbReference>
<organism evidence="2 3">
    <name type="scientific">Galleria mellonella</name>
    <name type="common">Greater wax moth</name>
    <dbReference type="NCBI Taxonomy" id="7137"/>
    <lineage>
        <taxon>Eukaryota</taxon>
        <taxon>Metazoa</taxon>
        <taxon>Ecdysozoa</taxon>
        <taxon>Arthropoda</taxon>
        <taxon>Hexapoda</taxon>
        <taxon>Insecta</taxon>
        <taxon>Pterygota</taxon>
        <taxon>Neoptera</taxon>
        <taxon>Endopterygota</taxon>
        <taxon>Lepidoptera</taxon>
        <taxon>Glossata</taxon>
        <taxon>Ditrysia</taxon>
        <taxon>Pyraloidea</taxon>
        <taxon>Pyralidae</taxon>
        <taxon>Galleriinae</taxon>
        <taxon>Galleria</taxon>
    </lineage>
</organism>
<proteinExistence type="predicted"/>
<dbReference type="PANTHER" id="PTHR19303:SF74">
    <property type="entry name" value="POGO TRANSPOSABLE ELEMENT WITH KRAB DOMAIN"/>
    <property type="match status" value="1"/>
</dbReference>
<feature type="domain" description="DDE-1" evidence="1">
    <location>
        <begin position="19"/>
        <end position="125"/>
    </location>
</feature>
<reference evidence="3" key="1">
    <citation type="submission" date="2025-08" db="UniProtKB">
        <authorList>
            <consortium name="RefSeq"/>
        </authorList>
    </citation>
    <scope>IDENTIFICATION</scope>
    <source>
        <tissue evidence="3">Whole larvae</tissue>
    </source>
</reference>
<protein>
    <submittedName>
        <fullName evidence="3">Uncharacterized protein LOC128201940</fullName>
    </submittedName>
</protein>
<keyword evidence="2" id="KW-1185">Reference proteome</keyword>
<evidence type="ECO:0000259" key="1">
    <source>
        <dbReference type="Pfam" id="PF03184"/>
    </source>
</evidence>
<gene>
    <name evidence="3" type="primary">LOC128201940</name>
</gene>
<accession>A0ABM3MYE1</accession>
<dbReference type="InterPro" id="IPR050863">
    <property type="entry name" value="CenT-Element_Derived"/>
</dbReference>